<name>A0A914NXR8_9BILA</name>
<keyword evidence="2" id="KW-0812">Transmembrane</keyword>
<dbReference type="Proteomes" id="UP000887578">
    <property type="component" value="Unplaced"/>
</dbReference>
<reference evidence="4" key="1">
    <citation type="submission" date="2022-11" db="UniProtKB">
        <authorList>
            <consortium name="WormBaseParasite"/>
        </authorList>
    </citation>
    <scope>IDENTIFICATION</scope>
</reference>
<keyword evidence="2" id="KW-0472">Membrane</keyword>
<evidence type="ECO:0000313" key="4">
    <source>
        <dbReference type="WBParaSite" id="PDA_v2.g10243.t1"/>
    </source>
</evidence>
<feature type="region of interest" description="Disordered" evidence="1">
    <location>
        <begin position="98"/>
        <end position="119"/>
    </location>
</feature>
<feature type="compositionally biased region" description="Polar residues" evidence="1">
    <location>
        <begin position="103"/>
        <end position="119"/>
    </location>
</feature>
<accession>A0A914NXR8</accession>
<protein>
    <submittedName>
        <fullName evidence="4">Uncharacterized protein</fullName>
    </submittedName>
</protein>
<evidence type="ECO:0000256" key="1">
    <source>
        <dbReference type="SAM" id="MobiDB-lite"/>
    </source>
</evidence>
<dbReference type="WBParaSite" id="PDA_v2.g10243.t1">
    <property type="protein sequence ID" value="PDA_v2.g10243.t1"/>
    <property type="gene ID" value="PDA_v2.g10243"/>
</dbReference>
<organism evidence="3 4">
    <name type="scientific">Panagrolaimus davidi</name>
    <dbReference type="NCBI Taxonomy" id="227884"/>
    <lineage>
        <taxon>Eukaryota</taxon>
        <taxon>Metazoa</taxon>
        <taxon>Ecdysozoa</taxon>
        <taxon>Nematoda</taxon>
        <taxon>Chromadorea</taxon>
        <taxon>Rhabditida</taxon>
        <taxon>Tylenchina</taxon>
        <taxon>Panagrolaimomorpha</taxon>
        <taxon>Panagrolaimoidea</taxon>
        <taxon>Panagrolaimidae</taxon>
        <taxon>Panagrolaimus</taxon>
    </lineage>
</organism>
<proteinExistence type="predicted"/>
<evidence type="ECO:0000313" key="3">
    <source>
        <dbReference type="Proteomes" id="UP000887578"/>
    </source>
</evidence>
<keyword evidence="2" id="KW-1133">Transmembrane helix</keyword>
<evidence type="ECO:0000256" key="2">
    <source>
        <dbReference type="SAM" id="Phobius"/>
    </source>
</evidence>
<sequence length="119" mass="14065">MWHIIETIQLILYIFLGIFSIVAYIKISQKLNRSAEQLHPYQKRRLEQLDDIPDLQYINDSEMFPSKSVSIKKGIRLLSGEKIYLSERDLAAVMEKLQRENEQQQPSNLDTLQPLQTRY</sequence>
<keyword evidence="3" id="KW-1185">Reference proteome</keyword>
<dbReference type="AlphaFoldDB" id="A0A914NXR8"/>
<feature type="transmembrane region" description="Helical" evidence="2">
    <location>
        <begin position="6"/>
        <end position="25"/>
    </location>
</feature>